<evidence type="ECO:0000313" key="3">
    <source>
        <dbReference type="EMBL" id="APH72906.1"/>
    </source>
</evidence>
<dbReference type="KEGG" id="meso:BSQ44_17180"/>
<reference evidence="4" key="1">
    <citation type="submission" date="2016-11" db="EMBL/GenBank/DDBJ databases">
        <title>Mesorhizobium oceanicum sp. nov., isolated from deep seawater in South China Sea.</title>
        <authorList>
            <person name="Fu G.-Y."/>
        </authorList>
    </citation>
    <scope>NUCLEOTIDE SEQUENCE [LARGE SCALE GENOMIC DNA]</scope>
    <source>
        <strain evidence="4">B7</strain>
    </source>
</reference>
<gene>
    <name evidence="3" type="ORF">BSQ44_17180</name>
</gene>
<evidence type="ECO:0000256" key="1">
    <source>
        <dbReference type="SAM" id="MobiDB-lite"/>
    </source>
</evidence>
<dbReference type="NCBIfam" id="TIGR00847">
    <property type="entry name" value="ccoS"/>
    <property type="match status" value="1"/>
</dbReference>
<dbReference type="AlphaFoldDB" id="A0A1L3SU24"/>
<dbReference type="RefSeq" id="WP_072606376.1">
    <property type="nucleotide sequence ID" value="NZ_CP018171.1"/>
</dbReference>
<keyword evidence="2" id="KW-0472">Membrane</keyword>
<proteinExistence type="predicted"/>
<keyword evidence="2" id="KW-1133">Transmembrane helix</keyword>
<accession>A0A1L3SU24</accession>
<feature type="region of interest" description="Disordered" evidence="1">
    <location>
        <begin position="42"/>
        <end position="61"/>
    </location>
</feature>
<evidence type="ECO:0000313" key="4">
    <source>
        <dbReference type="Proteomes" id="UP000182840"/>
    </source>
</evidence>
<feature type="transmembrane region" description="Helical" evidence="2">
    <location>
        <begin position="6"/>
        <end position="26"/>
    </location>
</feature>
<dbReference type="PANTHER" id="PTHR41532:SF1">
    <property type="entry name" value="FIXS PROTEIN"/>
    <property type="match status" value="1"/>
</dbReference>
<dbReference type="PANTHER" id="PTHR41532">
    <property type="entry name" value="FIXS PROTEIN"/>
    <property type="match status" value="1"/>
</dbReference>
<keyword evidence="2" id="KW-0812">Transmembrane</keyword>
<organism evidence="3 4">
    <name type="scientific">Aquibium oceanicum</name>
    <dbReference type="NCBI Taxonomy" id="1670800"/>
    <lineage>
        <taxon>Bacteria</taxon>
        <taxon>Pseudomonadati</taxon>
        <taxon>Pseudomonadota</taxon>
        <taxon>Alphaproteobacteria</taxon>
        <taxon>Hyphomicrobiales</taxon>
        <taxon>Phyllobacteriaceae</taxon>
        <taxon>Aquibium</taxon>
    </lineage>
</organism>
<dbReference type="STRING" id="1670800.BSQ44_17180"/>
<name>A0A1L3SU24_9HYPH</name>
<dbReference type="EMBL" id="CP018171">
    <property type="protein sequence ID" value="APH72906.1"/>
    <property type="molecule type" value="Genomic_DNA"/>
</dbReference>
<sequence length="61" mass="6543">MTALIYLIPVALALGALGLAAFLWSLRSGQYEDLDGAAERILVDDDEPPAPRRRSSPSACK</sequence>
<dbReference type="Proteomes" id="UP000182840">
    <property type="component" value="Chromosome"/>
</dbReference>
<dbReference type="Pfam" id="PF03597">
    <property type="entry name" value="FixS"/>
    <property type="match status" value="1"/>
</dbReference>
<protein>
    <submittedName>
        <fullName evidence="3">Cytochrome oxidase maturation protein, cbb3-type</fullName>
    </submittedName>
</protein>
<keyword evidence="4" id="KW-1185">Reference proteome</keyword>
<dbReference type="InterPro" id="IPR004714">
    <property type="entry name" value="Cyt_oxidase_maturation_cbb3"/>
</dbReference>
<evidence type="ECO:0000256" key="2">
    <source>
        <dbReference type="SAM" id="Phobius"/>
    </source>
</evidence>